<proteinExistence type="predicted"/>
<reference evidence="2" key="1">
    <citation type="journal article" date="2013" name="Nature">
        <title>Draft genome of the wheat A-genome progenitor Triticum urartu.</title>
        <authorList>
            <person name="Ling H.Q."/>
            <person name="Zhao S."/>
            <person name="Liu D."/>
            <person name="Wang J."/>
            <person name="Sun H."/>
            <person name="Zhang C."/>
            <person name="Fan H."/>
            <person name="Li D."/>
            <person name="Dong L."/>
            <person name="Tao Y."/>
            <person name="Gao C."/>
            <person name="Wu H."/>
            <person name="Li Y."/>
            <person name="Cui Y."/>
            <person name="Guo X."/>
            <person name="Zheng S."/>
            <person name="Wang B."/>
            <person name="Yu K."/>
            <person name="Liang Q."/>
            <person name="Yang W."/>
            <person name="Lou X."/>
            <person name="Chen J."/>
            <person name="Feng M."/>
            <person name="Jian J."/>
            <person name="Zhang X."/>
            <person name="Luo G."/>
            <person name="Jiang Y."/>
            <person name="Liu J."/>
            <person name="Wang Z."/>
            <person name="Sha Y."/>
            <person name="Zhang B."/>
            <person name="Wu H."/>
            <person name="Tang D."/>
            <person name="Shen Q."/>
            <person name="Xue P."/>
            <person name="Zou S."/>
            <person name="Wang X."/>
            <person name="Liu X."/>
            <person name="Wang F."/>
            <person name="Yang Y."/>
            <person name="An X."/>
            <person name="Dong Z."/>
            <person name="Zhang K."/>
            <person name="Zhang X."/>
            <person name="Luo M.C."/>
            <person name="Dvorak J."/>
            <person name="Tong Y."/>
            <person name="Wang J."/>
            <person name="Yang H."/>
            <person name="Li Z."/>
            <person name="Wang D."/>
            <person name="Zhang A."/>
            <person name="Wang J."/>
        </authorList>
    </citation>
    <scope>NUCLEOTIDE SEQUENCE</scope>
    <source>
        <strain evidence="2">cv. G1812</strain>
    </source>
</reference>
<keyword evidence="2" id="KW-1185">Reference proteome</keyword>
<name>A0A8R7VD29_TRIUA</name>
<dbReference type="AlphaFoldDB" id="A0A8R7VD29"/>
<sequence length="118" mass="13275">MSARKKLWYGRPPWIRHTLSRPGPRFVSRGSCFGVLSSPWYYLQKLSRFSLLDETFTVHPNPPCSDYLGGNDSLSALGGKLCYIHSTSPWDISIWLVTMPPSLPADTKNASCLCLRVD</sequence>
<protein>
    <submittedName>
        <fullName evidence="1">Uncharacterized protein</fullName>
    </submittedName>
</protein>
<reference evidence="1" key="3">
    <citation type="submission" date="2022-06" db="UniProtKB">
        <authorList>
            <consortium name="EnsemblPlants"/>
        </authorList>
    </citation>
    <scope>IDENTIFICATION</scope>
</reference>
<evidence type="ECO:0000313" key="2">
    <source>
        <dbReference type="Proteomes" id="UP000015106"/>
    </source>
</evidence>
<dbReference type="EnsemblPlants" id="TuG1812G0700006100.01.T01">
    <property type="protein sequence ID" value="TuG1812G0700006100.01.T01.cds260997"/>
    <property type="gene ID" value="TuG1812G0700006100.01"/>
</dbReference>
<organism evidence="1 2">
    <name type="scientific">Triticum urartu</name>
    <name type="common">Red wild einkorn</name>
    <name type="synonym">Crithodium urartu</name>
    <dbReference type="NCBI Taxonomy" id="4572"/>
    <lineage>
        <taxon>Eukaryota</taxon>
        <taxon>Viridiplantae</taxon>
        <taxon>Streptophyta</taxon>
        <taxon>Embryophyta</taxon>
        <taxon>Tracheophyta</taxon>
        <taxon>Spermatophyta</taxon>
        <taxon>Magnoliopsida</taxon>
        <taxon>Liliopsida</taxon>
        <taxon>Poales</taxon>
        <taxon>Poaceae</taxon>
        <taxon>BOP clade</taxon>
        <taxon>Pooideae</taxon>
        <taxon>Triticodae</taxon>
        <taxon>Triticeae</taxon>
        <taxon>Triticinae</taxon>
        <taxon>Triticum</taxon>
    </lineage>
</organism>
<dbReference type="Proteomes" id="UP000015106">
    <property type="component" value="Chromosome 7"/>
</dbReference>
<reference evidence="1" key="2">
    <citation type="submission" date="2018-03" db="EMBL/GenBank/DDBJ databases">
        <title>The Triticum urartu genome reveals the dynamic nature of wheat genome evolution.</title>
        <authorList>
            <person name="Ling H."/>
            <person name="Ma B."/>
            <person name="Shi X."/>
            <person name="Liu H."/>
            <person name="Dong L."/>
            <person name="Sun H."/>
            <person name="Cao Y."/>
            <person name="Gao Q."/>
            <person name="Zheng S."/>
            <person name="Li Y."/>
            <person name="Yu Y."/>
            <person name="Du H."/>
            <person name="Qi M."/>
            <person name="Li Y."/>
            <person name="Yu H."/>
            <person name="Cui Y."/>
            <person name="Wang N."/>
            <person name="Chen C."/>
            <person name="Wu H."/>
            <person name="Zhao Y."/>
            <person name="Zhang J."/>
            <person name="Li Y."/>
            <person name="Zhou W."/>
            <person name="Zhang B."/>
            <person name="Hu W."/>
            <person name="Eijk M."/>
            <person name="Tang J."/>
            <person name="Witsenboer H."/>
            <person name="Zhao S."/>
            <person name="Li Z."/>
            <person name="Zhang A."/>
            <person name="Wang D."/>
            <person name="Liang C."/>
        </authorList>
    </citation>
    <scope>NUCLEOTIDE SEQUENCE [LARGE SCALE GENOMIC DNA]</scope>
    <source>
        <strain evidence="1">cv. G1812</strain>
    </source>
</reference>
<accession>A0A8R7VD29</accession>
<dbReference type="Gramene" id="TuG1812G0700006100.01.T01">
    <property type="protein sequence ID" value="TuG1812G0700006100.01.T01.cds260997"/>
    <property type="gene ID" value="TuG1812G0700006100.01"/>
</dbReference>
<evidence type="ECO:0000313" key="1">
    <source>
        <dbReference type="EnsemblPlants" id="TuG1812G0700006100.01.T01.cds260997"/>
    </source>
</evidence>